<name>A0A1D2MCE5_ORCCI</name>
<evidence type="ECO:0000313" key="1">
    <source>
        <dbReference type="EMBL" id="ODM90650.1"/>
    </source>
</evidence>
<comment type="caution">
    <text evidence="1">The sequence shown here is derived from an EMBL/GenBank/DDBJ whole genome shotgun (WGS) entry which is preliminary data.</text>
</comment>
<dbReference type="SUPFAM" id="SSF53474">
    <property type="entry name" value="alpha/beta-Hydrolases"/>
    <property type="match status" value="1"/>
</dbReference>
<organism evidence="1 2">
    <name type="scientific">Orchesella cincta</name>
    <name type="common">Springtail</name>
    <name type="synonym">Podura cincta</name>
    <dbReference type="NCBI Taxonomy" id="48709"/>
    <lineage>
        <taxon>Eukaryota</taxon>
        <taxon>Metazoa</taxon>
        <taxon>Ecdysozoa</taxon>
        <taxon>Arthropoda</taxon>
        <taxon>Hexapoda</taxon>
        <taxon>Collembola</taxon>
        <taxon>Entomobryomorpha</taxon>
        <taxon>Entomobryoidea</taxon>
        <taxon>Orchesellidae</taxon>
        <taxon>Orchesellinae</taxon>
        <taxon>Orchesella</taxon>
    </lineage>
</organism>
<dbReference type="PANTHER" id="PTHR11005">
    <property type="entry name" value="LYSOSOMAL ACID LIPASE-RELATED"/>
    <property type="match status" value="1"/>
</dbReference>
<dbReference type="STRING" id="48709.A0A1D2MCE5"/>
<proteinExistence type="predicted"/>
<sequence>YMLADTGYDVWLGCHRGTSFSLGHRTLNFNLDLNYWEFSFHEKGLFDFPAMVDHARMVSGNEKIFVVAHSEGGSAFLVSTSEIPDMNENTCSFPSGTCLNYWRGYQLIHYCYFANFWQSSSGRNLSNS</sequence>
<reference evidence="1 2" key="1">
    <citation type="journal article" date="2016" name="Genome Biol. Evol.">
        <title>Gene Family Evolution Reflects Adaptation to Soil Environmental Stressors in the Genome of the Collembolan Orchesella cincta.</title>
        <authorList>
            <person name="Faddeeva-Vakhrusheva A."/>
            <person name="Derks M.F."/>
            <person name="Anvar S.Y."/>
            <person name="Agamennone V."/>
            <person name="Suring W."/>
            <person name="Smit S."/>
            <person name="van Straalen N.M."/>
            <person name="Roelofs D."/>
        </authorList>
    </citation>
    <scope>NUCLEOTIDE SEQUENCE [LARGE SCALE GENOMIC DNA]</scope>
    <source>
        <tissue evidence="1">Mixed pool</tissue>
    </source>
</reference>
<keyword evidence="2" id="KW-1185">Reference proteome</keyword>
<dbReference type="OrthoDB" id="9974421at2759"/>
<dbReference type="AlphaFoldDB" id="A0A1D2MCE5"/>
<dbReference type="Proteomes" id="UP000094527">
    <property type="component" value="Unassembled WGS sequence"/>
</dbReference>
<protein>
    <submittedName>
        <fullName evidence="1">Lipase 1</fullName>
    </submittedName>
</protein>
<dbReference type="InterPro" id="IPR029058">
    <property type="entry name" value="AB_hydrolase_fold"/>
</dbReference>
<dbReference type="EMBL" id="LJIJ01001864">
    <property type="protein sequence ID" value="ODM90650.1"/>
    <property type="molecule type" value="Genomic_DNA"/>
</dbReference>
<dbReference type="Gene3D" id="3.40.50.1820">
    <property type="entry name" value="alpha/beta hydrolase"/>
    <property type="match status" value="1"/>
</dbReference>
<feature type="non-terminal residue" evidence="1">
    <location>
        <position position="1"/>
    </location>
</feature>
<evidence type="ECO:0000313" key="2">
    <source>
        <dbReference type="Proteomes" id="UP000094527"/>
    </source>
</evidence>
<gene>
    <name evidence="1" type="ORF">Ocin01_16031</name>
</gene>
<accession>A0A1D2MCE5</accession>